<comment type="caution">
    <text evidence="1">The sequence shown here is derived from an EMBL/GenBank/DDBJ whole genome shotgun (WGS) entry which is preliminary data.</text>
</comment>
<dbReference type="OrthoDB" id="9794201at2"/>
<protein>
    <submittedName>
        <fullName evidence="1">Transposase and inactivated derivative</fullName>
    </submittedName>
</protein>
<dbReference type="AlphaFoldDB" id="M9M3U8"/>
<dbReference type="RefSeq" id="WP_006287403.1">
    <property type="nucleotide sequence ID" value="NZ_BALG01000244.1"/>
</dbReference>
<dbReference type="Proteomes" id="UP000029453">
    <property type="component" value="Unassembled WGS sequence"/>
</dbReference>
<evidence type="ECO:0000313" key="2">
    <source>
        <dbReference type="Proteomes" id="UP000029453"/>
    </source>
</evidence>
<reference evidence="1 2" key="1">
    <citation type="submission" date="2012-10" db="EMBL/GenBank/DDBJ databases">
        <title>Draft Genome Sequence of Paenibacillus popilliae ATCC 14706T.</title>
        <authorList>
            <person name="Iiyama K."/>
            <person name="Mori K."/>
            <person name="Mon H."/>
            <person name="Chieda Y."/>
            <person name="Lee J.M."/>
            <person name="Kusakabe T."/>
            <person name="Tashiro K."/>
            <person name="Asano S."/>
            <person name="Yasunaga-Aoki C."/>
            <person name="Shimizu S."/>
        </authorList>
    </citation>
    <scope>NUCLEOTIDE SEQUENCE [LARGE SCALE GENOMIC DNA]</scope>
    <source>
        <strain evidence="1 2">ATCC 14706</strain>
    </source>
</reference>
<dbReference type="EMBL" id="BALG01000244">
    <property type="protein sequence ID" value="GAC43704.1"/>
    <property type="molecule type" value="Genomic_DNA"/>
</dbReference>
<sequence>MTVSERTLSRYLEACRKGGWDALKAKPRNTAGRMKLDPELLRQAIALRRERPARSVEQIIFLLEQSGAATVISLPTKYVSTDTKDGTGNRIVAKYILLCNNNFC</sequence>
<proteinExistence type="predicted"/>
<organism evidence="1 2">
    <name type="scientific">Paenibacillus popilliae ATCC 14706</name>
    <dbReference type="NCBI Taxonomy" id="1212764"/>
    <lineage>
        <taxon>Bacteria</taxon>
        <taxon>Bacillati</taxon>
        <taxon>Bacillota</taxon>
        <taxon>Bacilli</taxon>
        <taxon>Bacillales</taxon>
        <taxon>Paenibacillaceae</taxon>
        <taxon>Paenibacillus</taxon>
    </lineage>
</organism>
<gene>
    <name evidence="1" type="ORF">PPOP_3104</name>
</gene>
<name>M9M3U8_PAEPP</name>
<keyword evidence="2" id="KW-1185">Reference proteome</keyword>
<evidence type="ECO:0000313" key="1">
    <source>
        <dbReference type="EMBL" id="GAC43704.1"/>
    </source>
</evidence>
<accession>M9M3U8</accession>